<dbReference type="AlphaFoldDB" id="A0A1G2JBM2"/>
<name>A0A1G2JBM2_9BACT</name>
<feature type="transmembrane region" description="Helical" evidence="1">
    <location>
        <begin position="12"/>
        <end position="31"/>
    </location>
</feature>
<feature type="transmembrane region" description="Helical" evidence="1">
    <location>
        <begin position="43"/>
        <end position="62"/>
    </location>
</feature>
<gene>
    <name evidence="2" type="ORF">A2401_00455</name>
</gene>
<sequence>MLNKVLVWCEGLAGFIGIVSFCIFLEVIIFLGPNTPVAKELMAILKSLTVYSFSIAVTSHFLSKCFKARPSIQNTNNCDRTTSADQIKIVSTPIGYIRAGEKLLQKMKTEDKPL</sequence>
<evidence type="ECO:0000313" key="2">
    <source>
        <dbReference type="EMBL" id="OGZ84407.1"/>
    </source>
</evidence>
<comment type="caution">
    <text evidence="2">The sequence shown here is derived from an EMBL/GenBank/DDBJ whole genome shotgun (WGS) entry which is preliminary data.</text>
</comment>
<evidence type="ECO:0000256" key="1">
    <source>
        <dbReference type="SAM" id="Phobius"/>
    </source>
</evidence>
<keyword evidence="1" id="KW-0812">Transmembrane</keyword>
<reference evidence="2 3" key="1">
    <citation type="journal article" date="2016" name="Nat. Commun.">
        <title>Thousands of microbial genomes shed light on interconnected biogeochemical processes in an aquifer system.</title>
        <authorList>
            <person name="Anantharaman K."/>
            <person name="Brown C.T."/>
            <person name="Hug L.A."/>
            <person name="Sharon I."/>
            <person name="Castelle C.J."/>
            <person name="Probst A.J."/>
            <person name="Thomas B.C."/>
            <person name="Singh A."/>
            <person name="Wilkins M.J."/>
            <person name="Karaoz U."/>
            <person name="Brodie E.L."/>
            <person name="Williams K.H."/>
            <person name="Hubbard S.S."/>
            <person name="Banfield J.F."/>
        </authorList>
    </citation>
    <scope>NUCLEOTIDE SEQUENCE [LARGE SCALE GENOMIC DNA]</scope>
</reference>
<accession>A0A1G2JBM2</accession>
<dbReference type="Proteomes" id="UP000177751">
    <property type="component" value="Unassembled WGS sequence"/>
</dbReference>
<dbReference type="STRING" id="1802229.A2401_00455"/>
<dbReference type="EMBL" id="MHPP01000017">
    <property type="protein sequence ID" value="OGZ84407.1"/>
    <property type="molecule type" value="Genomic_DNA"/>
</dbReference>
<keyword evidence="1" id="KW-1133">Transmembrane helix</keyword>
<evidence type="ECO:0000313" key="3">
    <source>
        <dbReference type="Proteomes" id="UP000177751"/>
    </source>
</evidence>
<protein>
    <submittedName>
        <fullName evidence="2">Uncharacterized protein</fullName>
    </submittedName>
</protein>
<keyword evidence="1" id="KW-0472">Membrane</keyword>
<proteinExistence type="predicted"/>
<organism evidence="2 3">
    <name type="scientific">Candidatus Staskawiczbacteria bacterium RIFOXYC1_FULL_38_18</name>
    <dbReference type="NCBI Taxonomy" id="1802229"/>
    <lineage>
        <taxon>Bacteria</taxon>
        <taxon>Candidatus Staskawicziibacteriota</taxon>
    </lineage>
</organism>